<evidence type="ECO:0000313" key="10">
    <source>
        <dbReference type="Proteomes" id="UP001501004"/>
    </source>
</evidence>
<dbReference type="InterPro" id="IPR020539">
    <property type="entry name" value="RNase_P_CS"/>
</dbReference>
<dbReference type="InterPro" id="IPR020568">
    <property type="entry name" value="Ribosomal_Su5_D2-typ_SF"/>
</dbReference>
<comment type="caution">
    <text evidence="9">The sequence shown here is derived from an EMBL/GenBank/DDBJ whole genome shotgun (WGS) entry which is preliminary data.</text>
</comment>
<evidence type="ECO:0000256" key="3">
    <source>
        <dbReference type="ARBA" id="ARBA00022722"/>
    </source>
</evidence>
<proteinExistence type="inferred from homology"/>
<organism evidence="9 10">
    <name type="scientific">Leifsonella bigeumensis</name>
    <dbReference type="NCBI Taxonomy" id="433643"/>
    <lineage>
        <taxon>Bacteria</taxon>
        <taxon>Bacillati</taxon>
        <taxon>Actinomycetota</taxon>
        <taxon>Actinomycetes</taxon>
        <taxon>Micrococcales</taxon>
        <taxon>Microbacteriaceae</taxon>
        <taxon>Leifsonella</taxon>
    </lineage>
</organism>
<dbReference type="RefSeq" id="WP_344752933.1">
    <property type="nucleotide sequence ID" value="NZ_BAABAE010000001.1"/>
</dbReference>
<keyword evidence="4 7" id="KW-0255">Endonuclease</keyword>
<keyword evidence="6 7" id="KW-0694">RNA-binding</keyword>
<dbReference type="PANTHER" id="PTHR33992:SF1">
    <property type="entry name" value="RIBONUCLEASE P PROTEIN COMPONENT"/>
    <property type="match status" value="1"/>
</dbReference>
<dbReference type="NCBIfam" id="TIGR00188">
    <property type="entry name" value="rnpA"/>
    <property type="match status" value="1"/>
</dbReference>
<comment type="similarity">
    <text evidence="7">Belongs to the RnpA family.</text>
</comment>
<sequence length="112" mass="12181">MLARANRLVSADDYRTVLRRGRRVATANTVVSILDTGSGTMARFGFIVTRKVGNAVSRNRVRRRMKAIARELVDGGVRGVDVVVRALPDAASANWATLHSEITAAMDGSTRR</sequence>
<keyword evidence="2 7" id="KW-0819">tRNA processing</keyword>
<comment type="function">
    <text evidence="1 7">RNaseP catalyzes the removal of the 5'-leader sequence from pre-tRNA to produce the mature 5'-terminus. It can also cleave other RNA substrates such as 4.5S RNA. The protein component plays an auxiliary but essential role in vivo by binding to the 5'-leader sequence and broadening the substrate specificity of the ribozyme.</text>
</comment>
<name>A0ABP7F370_9MICO</name>
<accession>A0ABP7F370</accession>
<comment type="catalytic activity">
    <reaction evidence="7">
        <text>Endonucleolytic cleavage of RNA, removing 5'-extranucleotides from tRNA precursor.</text>
        <dbReference type="EC" id="3.1.26.5"/>
    </reaction>
</comment>
<evidence type="ECO:0000256" key="1">
    <source>
        <dbReference type="ARBA" id="ARBA00002663"/>
    </source>
</evidence>
<evidence type="ECO:0000256" key="5">
    <source>
        <dbReference type="ARBA" id="ARBA00022801"/>
    </source>
</evidence>
<evidence type="ECO:0000256" key="2">
    <source>
        <dbReference type="ARBA" id="ARBA00022694"/>
    </source>
</evidence>
<keyword evidence="3 7" id="KW-0540">Nuclease</keyword>
<evidence type="ECO:0000256" key="8">
    <source>
        <dbReference type="NCBIfam" id="TIGR00188"/>
    </source>
</evidence>
<comment type="subunit">
    <text evidence="7">Consists of a catalytic RNA component (M1 or rnpB) and a protein subunit.</text>
</comment>
<protein>
    <recommendedName>
        <fullName evidence="7 8">Ribonuclease P protein component</fullName>
        <shortName evidence="7">RNase P protein</shortName>
        <shortName evidence="7">RNaseP protein</shortName>
        <ecNumber evidence="7 8">3.1.26.5</ecNumber>
    </recommendedName>
    <alternativeName>
        <fullName evidence="7">Protein C5</fullName>
    </alternativeName>
</protein>
<dbReference type="PANTHER" id="PTHR33992">
    <property type="entry name" value="RIBONUCLEASE P PROTEIN COMPONENT"/>
    <property type="match status" value="1"/>
</dbReference>
<dbReference type="InterPro" id="IPR000100">
    <property type="entry name" value="RNase_P"/>
</dbReference>
<dbReference type="PROSITE" id="PS00648">
    <property type="entry name" value="RIBONUCLEASE_P"/>
    <property type="match status" value="1"/>
</dbReference>
<keyword evidence="10" id="KW-1185">Reference proteome</keyword>
<dbReference type="InterPro" id="IPR014721">
    <property type="entry name" value="Ribsml_uS5_D2-typ_fold_subgr"/>
</dbReference>
<dbReference type="Proteomes" id="UP001501004">
    <property type="component" value="Unassembled WGS sequence"/>
</dbReference>
<dbReference type="Pfam" id="PF00825">
    <property type="entry name" value="Ribonuclease_P"/>
    <property type="match status" value="1"/>
</dbReference>
<evidence type="ECO:0000256" key="7">
    <source>
        <dbReference type="HAMAP-Rule" id="MF_00227"/>
    </source>
</evidence>
<dbReference type="HAMAP" id="MF_00227">
    <property type="entry name" value="RNase_P"/>
    <property type="match status" value="1"/>
</dbReference>
<dbReference type="EMBL" id="BAABAE010000001">
    <property type="protein sequence ID" value="GAA3729417.1"/>
    <property type="molecule type" value="Genomic_DNA"/>
</dbReference>
<dbReference type="Gene3D" id="3.30.230.10">
    <property type="match status" value="1"/>
</dbReference>
<dbReference type="EC" id="3.1.26.5" evidence="7 8"/>
<evidence type="ECO:0000256" key="6">
    <source>
        <dbReference type="ARBA" id="ARBA00022884"/>
    </source>
</evidence>
<evidence type="ECO:0000313" key="9">
    <source>
        <dbReference type="EMBL" id="GAA3729417.1"/>
    </source>
</evidence>
<evidence type="ECO:0000256" key="4">
    <source>
        <dbReference type="ARBA" id="ARBA00022759"/>
    </source>
</evidence>
<keyword evidence="5 7" id="KW-0378">Hydrolase</keyword>
<reference evidence="10" key="1">
    <citation type="journal article" date="2019" name="Int. J. Syst. Evol. Microbiol.">
        <title>The Global Catalogue of Microorganisms (GCM) 10K type strain sequencing project: providing services to taxonomists for standard genome sequencing and annotation.</title>
        <authorList>
            <consortium name="The Broad Institute Genomics Platform"/>
            <consortium name="The Broad Institute Genome Sequencing Center for Infectious Disease"/>
            <person name="Wu L."/>
            <person name="Ma J."/>
        </authorList>
    </citation>
    <scope>NUCLEOTIDE SEQUENCE [LARGE SCALE GENOMIC DNA]</scope>
    <source>
        <strain evidence="10">JCM 16949</strain>
    </source>
</reference>
<gene>
    <name evidence="7 9" type="primary">rnpA</name>
    <name evidence="9" type="ORF">GCM10022239_02640</name>
</gene>
<dbReference type="SUPFAM" id="SSF54211">
    <property type="entry name" value="Ribosomal protein S5 domain 2-like"/>
    <property type="match status" value="1"/>
</dbReference>